<sequence length="110" mass="13214">MMYKIRETQEAVKDVTDLAVYMIENFENPKASHDFLERYDKEIQQLKTFPFGYRGISFEYQGMEIRLKPYATYNIFFVVDQGIQEIIILRVLKDRQNWKAILSGETDYRL</sequence>
<dbReference type="Gene3D" id="3.30.2310.20">
    <property type="entry name" value="RelE-like"/>
    <property type="match status" value="1"/>
</dbReference>
<gene>
    <name evidence="2" type="ORF">ERS852491_00858</name>
</gene>
<evidence type="ECO:0000313" key="2">
    <source>
        <dbReference type="EMBL" id="CUN93089.1"/>
    </source>
</evidence>
<dbReference type="InterPro" id="IPR035093">
    <property type="entry name" value="RelE/ParE_toxin_dom_sf"/>
</dbReference>
<dbReference type="RefSeq" id="WP_055151325.1">
    <property type="nucleotide sequence ID" value="NZ_CYZU01000005.1"/>
</dbReference>
<dbReference type="AlphaFoldDB" id="A0A174AYN3"/>
<dbReference type="EMBL" id="CYZU01000005">
    <property type="protein sequence ID" value="CUN93089.1"/>
    <property type="molecule type" value="Genomic_DNA"/>
</dbReference>
<dbReference type="OrthoDB" id="1823658at2"/>
<proteinExistence type="predicted"/>
<dbReference type="Proteomes" id="UP000095544">
    <property type="component" value="Unassembled WGS sequence"/>
</dbReference>
<dbReference type="STRING" id="39482.ERS852491_00858"/>
<evidence type="ECO:0000313" key="3">
    <source>
        <dbReference type="Proteomes" id="UP000095544"/>
    </source>
</evidence>
<dbReference type="InterPro" id="IPR007712">
    <property type="entry name" value="RelE/ParE_toxin"/>
</dbReference>
<name>A0A174AYN3_9FIRM</name>
<organism evidence="2 3">
    <name type="scientific">Faecalicatena contorta</name>
    <dbReference type="NCBI Taxonomy" id="39482"/>
    <lineage>
        <taxon>Bacteria</taxon>
        <taxon>Bacillati</taxon>
        <taxon>Bacillota</taxon>
        <taxon>Clostridia</taxon>
        <taxon>Lachnospirales</taxon>
        <taxon>Lachnospiraceae</taxon>
        <taxon>Faecalicatena</taxon>
    </lineage>
</organism>
<evidence type="ECO:0000256" key="1">
    <source>
        <dbReference type="ARBA" id="ARBA00022649"/>
    </source>
</evidence>
<protein>
    <submittedName>
        <fullName evidence="2">Plasmid stabilisation system protein</fullName>
    </submittedName>
</protein>
<accession>A0A174AYN3</accession>
<dbReference type="Pfam" id="PF05016">
    <property type="entry name" value="ParE_toxin"/>
    <property type="match status" value="1"/>
</dbReference>
<reference evidence="2 3" key="1">
    <citation type="submission" date="2015-09" db="EMBL/GenBank/DDBJ databases">
        <authorList>
            <consortium name="Pathogen Informatics"/>
        </authorList>
    </citation>
    <scope>NUCLEOTIDE SEQUENCE [LARGE SCALE GENOMIC DNA]</scope>
    <source>
        <strain evidence="2 3">2789STDY5834876</strain>
    </source>
</reference>
<keyword evidence="1" id="KW-1277">Toxin-antitoxin system</keyword>